<evidence type="ECO:0000256" key="1">
    <source>
        <dbReference type="SAM" id="Coils"/>
    </source>
</evidence>
<feature type="region of interest" description="Disordered" evidence="2">
    <location>
        <begin position="341"/>
        <end position="360"/>
    </location>
</feature>
<evidence type="ECO:0000256" key="2">
    <source>
        <dbReference type="SAM" id="MobiDB-lite"/>
    </source>
</evidence>
<keyword evidence="1" id="KW-0175">Coiled coil</keyword>
<feature type="non-terminal residue" evidence="3">
    <location>
        <position position="1"/>
    </location>
</feature>
<reference evidence="3" key="1">
    <citation type="submission" date="2022-10" db="EMBL/GenBank/DDBJ databases">
        <authorList>
            <person name="Chen Y."/>
            <person name="Dougan E. K."/>
            <person name="Chan C."/>
            <person name="Rhodes N."/>
            <person name="Thang M."/>
        </authorList>
    </citation>
    <scope>NUCLEOTIDE SEQUENCE</scope>
</reference>
<gene>
    <name evidence="3" type="ORF">C1SCF055_LOCUS1601</name>
</gene>
<protein>
    <recommendedName>
        <fullName evidence="5">Copia protein</fullName>
    </recommendedName>
</protein>
<comment type="caution">
    <text evidence="3">The sequence shown here is derived from an EMBL/GenBank/DDBJ whole genome shotgun (WGS) entry which is preliminary data.</text>
</comment>
<organism evidence="3">
    <name type="scientific">Cladocopium goreaui</name>
    <dbReference type="NCBI Taxonomy" id="2562237"/>
    <lineage>
        <taxon>Eukaryota</taxon>
        <taxon>Sar</taxon>
        <taxon>Alveolata</taxon>
        <taxon>Dinophyceae</taxon>
        <taxon>Suessiales</taxon>
        <taxon>Symbiodiniaceae</taxon>
        <taxon>Cladocopium</taxon>
    </lineage>
</organism>
<evidence type="ECO:0000313" key="3">
    <source>
        <dbReference type="EMBL" id="CAI3973072.1"/>
    </source>
</evidence>
<feature type="region of interest" description="Disordered" evidence="2">
    <location>
        <begin position="787"/>
        <end position="835"/>
    </location>
</feature>
<dbReference type="OrthoDB" id="447581at2759"/>
<feature type="coiled-coil region" evidence="1">
    <location>
        <begin position="497"/>
        <end position="533"/>
    </location>
</feature>
<feature type="compositionally biased region" description="Acidic residues" evidence="2">
    <location>
        <begin position="814"/>
        <end position="830"/>
    </location>
</feature>
<dbReference type="EMBL" id="CAMXCT020000052">
    <property type="protein sequence ID" value="CAL1126447.1"/>
    <property type="molecule type" value="Genomic_DNA"/>
</dbReference>
<evidence type="ECO:0000313" key="4">
    <source>
        <dbReference type="EMBL" id="CAL1126447.1"/>
    </source>
</evidence>
<feature type="compositionally biased region" description="Low complexity" evidence="2">
    <location>
        <begin position="1283"/>
        <end position="1293"/>
    </location>
</feature>
<proteinExistence type="predicted"/>
<evidence type="ECO:0008006" key="5">
    <source>
        <dbReference type="Google" id="ProtNLM"/>
    </source>
</evidence>
<name>A0A9P1FGL0_9DINO</name>
<feature type="compositionally biased region" description="Basic and acidic residues" evidence="2">
    <location>
        <begin position="1298"/>
        <end position="1321"/>
    </location>
</feature>
<sequence>MVMMAQMLQQMHVANQNTMQLIQQNQQAMEARDAAMRQALGVQREETTESVRVLSESLAKLAPKDKSGVVDVKGVGKPEVLQGETKEQIKQKWPLWSFGFTTWFVSQYEQADEMLKWAAAYNGVVDDRAIELEVATRPGWDDAARVNRQLHTALVSLTKGETLSILRNSLAQSGLDGWRRLSREYEPQTAQSNYHLLAKVLRPTKAKDLSSLRGAIEQTRELRCYEGCKGTGGKNGKGKKSDGKGKGSWKGSNKGKDSKGKGKPGIKSLEGEAQDSKEKGAEAEIQAIFVLEESKPKSDEESSRGKSTGEGRGKGTGSTEAFIRSLLTNLKSVEAREIHRAKVELSKGGSDEDRQRKLEEEIAARKQQLEVLKGRSARFEEDPRYRQDIRAGHSVRLSKRKWKSRVRAAKHRAEGSTERAFERKELDNKWHAKFRGSTEDVEWKAGVDTRRQHQIDRYGGRFEGDREDLRPDLVMRALNYKERKEIEEPNLENLADVAWSRKEIKTLSQNLESAEDDQEAAEIEEEIRVHEAKIASLMPSNEQRDEPPSTACGSRDVPCNDYEEVVVEEEPVVGQPDVSEDDDETWGKWKPSQCLVDLGFSKQEAHHLVRHYRDEGSVESLEIFSVDEPAIDGEWEKVYVTVDSGAAVTCFPESLVQGYQVGDHSGPKQYTSASNHEVTALGSASPVICFEDWQVNKVEAVVLSPLKRPLFSTSRMVAAGWRIVHDSEENGGSFALHRASGRKLKMIVMGGVYKMPVWVKRNHFGQSHGPDRFDRVRNSDIAPVEGEFEEESLVPSPSVMEDESHPPQQGEPAGEYEETEPGFEVDEDEAQSAGVQKTPMLPSQSEIDEHNLTHLPFRNWCPFCIRGRGLSSGHFARRSVDEQQIPTISVDYCFMGDSATRSADLPVIVVRDRRTKSVWAHPVPSKGVENPFGANQLLKDLESTGYKRVILKGDQESSVQAMLQRVKNGFQGECVLEEAPVEAHEKANGEAERAIQMVQGMARTLKEFVEYHAEVELKADHPALTWLVEHAATLLTLYQKGVPKDGMTAYQRMKGKPWRVPIPSWGELVEFRLRGRSKMESRWQPGIFVGINRNSTEKAVATPEGIHWVVSLRRKPELARWDGAMLKKIRGVPWNPDGSESERLDKPLSLKAEVPEVDVREPEPFWLEPASRNLYITQKNLEKFGYTAGCPACDSARVGKRKPGIAHSASCRIRLEKAVSEDPVEKERYDRALLKAAEAELAAAQKQKEAEKAEAVVVDQKEAGGAEASSASDPSKSGRIGPALTARAASAAAGEEVSSPKRSVETGPMTEERSPTRRRATEGSPSKRKHEGGGEEEIEASQEARVVDTRVIDTEASINELIEMHHDECVCAIIDEATERGETRPVCEEPDFFEAHFEEFYDDISGRELDPDRVVKARKEEVDFIRKMGVWQEVDRPRDKPVLKGRWVDINKGDSTNPRYRSRYVGKEIKKGSKGALVADFFAAMPPLSSFKLLLTLAMVDRFFGVDGT</sequence>
<reference evidence="4" key="2">
    <citation type="submission" date="2024-04" db="EMBL/GenBank/DDBJ databases">
        <authorList>
            <person name="Chen Y."/>
            <person name="Shah S."/>
            <person name="Dougan E. K."/>
            <person name="Thang M."/>
            <person name="Chan C."/>
        </authorList>
    </citation>
    <scope>NUCLEOTIDE SEQUENCE [LARGE SCALE GENOMIC DNA]</scope>
</reference>
<feature type="compositionally biased region" description="Basic and acidic residues" evidence="2">
    <location>
        <begin position="292"/>
        <end position="313"/>
    </location>
</feature>
<accession>A0A9P1FGL0</accession>
<feature type="region of interest" description="Disordered" evidence="2">
    <location>
        <begin position="226"/>
        <end position="320"/>
    </location>
</feature>
<dbReference type="EMBL" id="CAMXCT010000052">
    <property type="protein sequence ID" value="CAI3973072.1"/>
    <property type="molecule type" value="Genomic_DNA"/>
</dbReference>
<feature type="region of interest" description="Disordered" evidence="2">
    <location>
        <begin position="1261"/>
        <end position="1344"/>
    </location>
</feature>